<name>A0A812ZGB9_9DINO</name>
<dbReference type="Gene3D" id="3.80.10.10">
    <property type="entry name" value="Ribonuclease Inhibitor"/>
    <property type="match status" value="3"/>
</dbReference>
<protein>
    <submittedName>
        <fullName evidence="3">NLRC3 protein</fullName>
    </submittedName>
</protein>
<dbReference type="InterPro" id="IPR033121">
    <property type="entry name" value="PEPTIDASE_A1"/>
</dbReference>
<dbReference type="EMBL" id="CAJNJA010047918">
    <property type="protein sequence ID" value="CAE7827437.1"/>
    <property type="molecule type" value="Genomic_DNA"/>
</dbReference>
<comment type="caution">
    <text evidence="3">The sequence shown here is derived from an EMBL/GenBank/DDBJ whole genome shotgun (WGS) entry which is preliminary data.</text>
</comment>
<dbReference type="PROSITE" id="PS51767">
    <property type="entry name" value="PEPTIDASE_A1"/>
    <property type="match status" value="1"/>
</dbReference>
<dbReference type="Pfam" id="PF13516">
    <property type="entry name" value="LRR_6"/>
    <property type="match status" value="5"/>
</dbReference>
<evidence type="ECO:0000256" key="1">
    <source>
        <dbReference type="SAM" id="MobiDB-lite"/>
    </source>
</evidence>
<sequence length="898" mass="98052">MPIVLFPKKDKPQLVRGFSPKVVRLNVRIDEDVEEASLANISRSGLLALSNDVSTNNHVTKLDFRHVCFGPEEAVILAKGLSTNRVILDLNLQHNNLSDAGVGAVADALTQQGVLEVLTLDANGIGDTGAAAIAEFVSSSRTLKELRLFDNHILKDGGAAIGSAVEKCPTLRHLDLGLNEIGDPGAVALAKALCNHSRVSKLSVRANGITSIGGKAIAKALRKNCRLRSLDIRVNRMRDDAVKHLFEALLTNTHLQELDCSGNNIRDDAMEFVAEVILQNKFITKLSFEDNYFTDEAAEVFLKLLQKAEHLSMTEFGIHNNYISEIKLQQIDLFMRTHARELQKKKRENKRQRSQSIQQGEATREESKMSAGRQSSGSLSRSTSRLSARGSREVFAAMHLTPQPKAWHARLHGSLREGVYFAEVLLGSPRPQRASLIVDTASWVTELTCTGCSACGKHLHPHFNLSGSATGDWIRCGPNCPGKCQKDQCSFQEKYLEGSSLQGRWFRDSLRFVSANGSTEPLTASVGCALKESGLFHAQQQNGILGLAPGSATKPTMIWQAFKKAPGSKPRKRVFSLSLGGGELVIGADTAHVGHWVPLQISGSSGKYGVKVEALVFNGRSIPCRGRAQLDSASTFTYLPKEAETQLRSALADFCKGQQCVPADPPAATGDEARRHCWHVQGGADISTKRFPVLSWRLQGVEVAWPPSRYLVRYSGKRARLCYTFRATNALPDGSQIVLGASWMVGQELLFDIDRSRLGLTIANARANGSEPSELHRDSPHRRRVVPRDAPSSRSVEQPGFIGIAPPPLGGLPLPDPVLGFELETQIVEGAAGLLLLGAFVLRARRKLWRLLFNCLQGSGTRGVSRMRSLSHARLQVNAVERAAGTAPREKKEKHVLS</sequence>
<feature type="compositionally biased region" description="Low complexity" evidence="1">
    <location>
        <begin position="370"/>
        <end position="387"/>
    </location>
</feature>
<feature type="region of interest" description="Disordered" evidence="1">
    <location>
        <begin position="769"/>
        <end position="797"/>
    </location>
</feature>
<dbReference type="Gene3D" id="2.40.70.10">
    <property type="entry name" value="Acid Proteases"/>
    <property type="match status" value="2"/>
</dbReference>
<dbReference type="InterPro" id="IPR021109">
    <property type="entry name" value="Peptidase_aspartic_dom_sf"/>
</dbReference>
<proteinExistence type="predicted"/>
<gene>
    <name evidence="3" type="primary">NLRC3</name>
    <name evidence="3" type="ORF">SNEC2469_LOCUS24702</name>
</gene>
<dbReference type="InterPro" id="IPR001611">
    <property type="entry name" value="Leu-rich_rpt"/>
</dbReference>
<dbReference type="SUPFAM" id="SSF50630">
    <property type="entry name" value="Acid proteases"/>
    <property type="match status" value="1"/>
</dbReference>
<feature type="compositionally biased region" description="Basic residues" evidence="1">
    <location>
        <begin position="343"/>
        <end position="353"/>
    </location>
</feature>
<organism evidence="3 4">
    <name type="scientific">Symbiodinium necroappetens</name>
    <dbReference type="NCBI Taxonomy" id="1628268"/>
    <lineage>
        <taxon>Eukaryota</taxon>
        <taxon>Sar</taxon>
        <taxon>Alveolata</taxon>
        <taxon>Dinophyceae</taxon>
        <taxon>Suessiales</taxon>
        <taxon>Symbiodiniaceae</taxon>
        <taxon>Symbiodinium</taxon>
    </lineage>
</organism>
<evidence type="ECO:0000259" key="2">
    <source>
        <dbReference type="PROSITE" id="PS51767"/>
    </source>
</evidence>
<dbReference type="SUPFAM" id="SSF52047">
    <property type="entry name" value="RNI-like"/>
    <property type="match status" value="1"/>
</dbReference>
<evidence type="ECO:0000313" key="3">
    <source>
        <dbReference type="EMBL" id="CAE7827437.1"/>
    </source>
</evidence>
<reference evidence="3" key="1">
    <citation type="submission" date="2021-02" db="EMBL/GenBank/DDBJ databases">
        <authorList>
            <person name="Dougan E. K."/>
            <person name="Rhodes N."/>
            <person name="Thang M."/>
            <person name="Chan C."/>
        </authorList>
    </citation>
    <scope>NUCLEOTIDE SEQUENCE</scope>
</reference>
<feature type="domain" description="Peptidase A1" evidence="2">
    <location>
        <begin position="420"/>
        <end position="761"/>
    </location>
</feature>
<dbReference type="AlphaFoldDB" id="A0A812ZGB9"/>
<dbReference type="SMART" id="SM00368">
    <property type="entry name" value="LRR_RI"/>
    <property type="match status" value="9"/>
</dbReference>
<dbReference type="PANTHER" id="PTHR24114">
    <property type="entry name" value="LEUCINE RICH REPEAT FAMILY PROTEIN"/>
    <property type="match status" value="1"/>
</dbReference>
<dbReference type="OrthoDB" id="341587at2759"/>
<dbReference type="Pfam" id="PF00026">
    <property type="entry name" value="Asp"/>
    <property type="match status" value="1"/>
</dbReference>
<dbReference type="PANTHER" id="PTHR24114:SF2">
    <property type="entry name" value="F-BOX DOMAIN-CONTAINING PROTEIN-RELATED"/>
    <property type="match status" value="1"/>
</dbReference>
<feature type="region of interest" description="Disordered" evidence="1">
    <location>
        <begin position="342"/>
        <end position="387"/>
    </location>
</feature>
<dbReference type="InterPro" id="IPR032675">
    <property type="entry name" value="LRR_dom_sf"/>
</dbReference>
<evidence type="ECO:0000313" key="4">
    <source>
        <dbReference type="Proteomes" id="UP000601435"/>
    </source>
</evidence>
<dbReference type="InterPro" id="IPR052394">
    <property type="entry name" value="LRR-containing"/>
</dbReference>
<dbReference type="Proteomes" id="UP000601435">
    <property type="component" value="Unassembled WGS sequence"/>
</dbReference>
<keyword evidence="4" id="KW-1185">Reference proteome</keyword>
<accession>A0A812ZGB9</accession>